<gene>
    <name evidence="1" type="ORF">F0P96_18540</name>
</gene>
<reference evidence="1 2" key="1">
    <citation type="submission" date="2019-09" db="EMBL/GenBank/DDBJ databases">
        <title>Genome sequence of Hymenobacter sp. M3.</title>
        <authorList>
            <person name="Srinivasan S."/>
        </authorList>
    </citation>
    <scope>NUCLEOTIDE SEQUENCE [LARGE SCALE GENOMIC DNA]</scope>
    <source>
        <strain evidence="1 2">M3</strain>
    </source>
</reference>
<evidence type="ECO:0000313" key="2">
    <source>
        <dbReference type="Proteomes" id="UP000326380"/>
    </source>
</evidence>
<protein>
    <submittedName>
        <fullName evidence="1">Uncharacterized protein</fullName>
    </submittedName>
</protein>
<dbReference type="Proteomes" id="UP000326380">
    <property type="component" value="Unassembled WGS sequence"/>
</dbReference>
<keyword evidence="2" id="KW-1185">Reference proteome</keyword>
<accession>A0A7L4ZS79</accession>
<organism evidence="1 2">
    <name type="scientific">Hymenobacter busanensis</name>
    <dbReference type="NCBI Taxonomy" id="2607656"/>
    <lineage>
        <taxon>Bacteria</taxon>
        <taxon>Pseudomonadati</taxon>
        <taxon>Bacteroidota</taxon>
        <taxon>Cytophagia</taxon>
        <taxon>Cytophagales</taxon>
        <taxon>Hymenobacteraceae</taxon>
        <taxon>Hymenobacter</taxon>
    </lineage>
</organism>
<sequence>MSNYALLIFNAAFAFVLFMLAMYQAFFKSYFTEKGKNVATQEDIAGITQQVEAVKNEFSKDLEQLRTDLQYKNQMRISLRGEEKKAIVECFEAMEVLRHFSSVKYLGYDEDNYEEIMSTIKKLDDYYTNYKIAEAKTKLYVGNSDLVEMLLNAGEAIFKQYRLAGSHYLKYRSELALYKIKIGNEKDLEQMKQLMGEHERAISALMDTQGEEHRPIWADASDKILAFRKAAYQHLLSMEAAVSQRSR</sequence>
<name>A0A7L4ZS79_9BACT</name>
<comment type="caution">
    <text evidence="1">The sequence shown here is derived from an EMBL/GenBank/DDBJ whole genome shotgun (WGS) entry which is preliminary data.</text>
</comment>
<dbReference type="AlphaFoldDB" id="A0A7L4ZS79"/>
<evidence type="ECO:0000313" key="1">
    <source>
        <dbReference type="EMBL" id="KAA9327232.1"/>
    </source>
</evidence>
<dbReference type="RefSeq" id="WP_151080462.1">
    <property type="nucleotide sequence ID" value="NZ_CP047647.1"/>
</dbReference>
<dbReference type="EMBL" id="VTWU01000007">
    <property type="protein sequence ID" value="KAA9327232.1"/>
    <property type="molecule type" value="Genomic_DNA"/>
</dbReference>
<proteinExistence type="predicted"/>